<dbReference type="EMBL" id="QVIG01000001">
    <property type="protein sequence ID" value="RGD59384.1"/>
    <property type="molecule type" value="Genomic_DNA"/>
</dbReference>
<evidence type="ECO:0000313" key="2">
    <source>
        <dbReference type="Proteomes" id="UP000263377"/>
    </source>
</evidence>
<organism evidence="1 2">
    <name type="scientific">Kitasatospora xanthocidica</name>
    <dbReference type="NCBI Taxonomy" id="83382"/>
    <lineage>
        <taxon>Bacteria</taxon>
        <taxon>Bacillati</taxon>
        <taxon>Actinomycetota</taxon>
        <taxon>Actinomycetes</taxon>
        <taxon>Kitasatosporales</taxon>
        <taxon>Streptomycetaceae</taxon>
        <taxon>Kitasatospora</taxon>
    </lineage>
</organism>
<proteinExistence type="predicted"/>
<accession>A0A372ZV72</accession>
<sequence length="325" mass="35050">MHDRFAVRVAADGTVAAVGTYRRWAILPQARAVRLGPLLVHTAPQPHEQAVNHAARCIWNEIARGGTAPVFRGPVWFTLHPHTGTQLTCHPWHLDYVLKDILRSAPKTRRRRRWDLSVATVPDGQPDGFSGHGIAYDAGSGRRAVALCDAGTGGLAGGYARRHAAALAARTARAGDPLKALRRQLDAVRAEPYSWGGSLSGIIVATWRAQDDFLQLARSGGIASYCLRTSGDMFGAPVREDRGTGSVGPLDYREVPMRAVGWLALATPGVNLHATINRGHLYESLEYGEDPKDAAGRLARATTSPGAEGTVLVVDLHRFSRKCPV</sequence>
<dbReference type="RefSeq" id="WP_117487582.1">
    <property type="nucleotide sequence ID" value="NZ_QVIG01000001.1"/>
</dbReference>
<comment type="caution">
    <text evidence="1">The sequence shown here is derived from an EMBL/GenBank/DDBJ whole genome shotgun (WGS) entry which is preliminary data.</text>
</comment>
<dbReference type="AlphaFoldDB" id="A0A372ZV72"/>
<protein>
    <submittedName>
        <fullName evidence="1">Uncharacterized protein</fullName>
    </submittedName>
</protein>
<evidence type="ECO:0000313" key="1">
    <source>
        <dbReference type="EMBL" id="RGD59384.1"/>
    </source>
</evidence>
<reference evidence="1 2" key="1">
    <citation type="submission" date="2018-08" db="EMBL/GenBank/DDBJ databases">
        <title>Diversity &amp; Physiological Properties of Lignin-Decomposing Actinobacteria from Soil.</title>
        <authorList>
            <person name="Roh S.G."/>
            <person name="Kim S.B."/>
        </authorList>
    </citation>
    <scope>NUCLEOTIDE SEQUENCE [LARGE SCALE GENOMIC DNA]</scope>
    <source>
        <strain evidence="1 2">MMS17-GH009</strain>
    </source>
</reference>
<gene>
    <name evidence="1" type="ORF">DR950_17730</name>
</gene>
<dbReference type="Proteomes" id="UP000263377">
    <property type="component" value="Unassembled WGS sequence"/>
</dbReference>
<name>A0A372ZV72_9ACTN</name>
<keyword evidence="2" id="KW-1185">Reference proteome</keyword>